<dbReference type="GO" id="GO:0046872">
    <property type="term" value="F:metal ion binding"/>
    <property type="evidence" value="ECO:0007669"/>
    <property type="project" value="UniProtKB-UniRule"/>
</dbReference>
<dbReference type="EMBL" id="JAUESC010000002">
    <property type="protein sequence ID" value="KAK0604234.1"/>
    <property type="molecule type" value="Genomic_DNA"/>
</dbReference>
<dbReference type="GO" id="GO:0042744">
    <property type="term" value="P:hydrogen peroxide catabolic process"/>
    <property type="evidence" value="ECO:0007669"/>
    <property type="project" value="UniProtKB-KW"/>
</dbReference>
<dbReference type="AlphaFoldDB" id="A0AA39T778"/>
<dbReference type="Pfam" id="PF00141">
    <property type="entry name" value="peroxidase"/>
    <property type="match status" value="1"/>
</dbReference>
<evidence type="ECO:0000256" key="4">
    <source>
        <dbReference type="ARBA" id="ARBA00012313"/>
    </source>
</evidence>
<comment type="similarity">
    <text evidence="14">Belongs to the peroxidase family. Classical plant (class III) peroxidase subfamily.</text>
</comment>
<dbReference type="GO" id="GO:0005576">
    <property type="term" value="C:extracellular region"/>
    <property type="evidence" value="ECO:0007669"/>
    <property type="project" value="UniProtKB-SubCell"/>
</dbReference>
<feature type="disulfide bond" evidence="13">
    <location>
        <begin position="284"/>
        <end position="316"/>
    </location>
</feature>
<dbReference type="GO" id="GO:0020037">
    <property type="term" value="F:heme binding"/>
    <property type="evidence" value="ECO:0007669"/>
    <property type="project" value="UniProtKB-UniRule"/>
</dbReference>
<feature type="binding site" evidence="11">
    <location>
        <position position="247"/>
    </location>
    <ligand>
        <name>substrate</name>
    </ligand>
</feature>
<dbReference type="FunFam" id="1.10.420.10:FF:000001">
    <property type="entry name" value="Peroxidase"/>
    <property type="match status" value="1"/>
</dbReference>
<feature type="binding site" evidence="12">
    <location>
        <position position="164"/>
    </location>
    <ligand>
        <name>Ca(2+)</name>
        <dbReference type="ChEBI" id="CHEBI:29108"/>
        <label>1</label>
    </ligand>
</feature>
<evidence type="ECO:0000256" key="14">
    <source>
        <dbReference type="RuleBase" id="RU362060"/>
    </source>
</evidence>
<dbReference type="PANTHER" id="PTHR31388">
    <property type="entry name" value="PEROXIDASE 72-RELATED"/>
    <property type="match status" value="1"/>
</dbReference>
<evidence type="ECO:0000256" key="12">
    <source>
        <dbReference type="PIRSR" id="PIRSR600823-3"/>
    </source>
</evidence>
<feature type="domain" description="Plant heme peroxidase family profile" evidence="16">
    <location>
        <begin position="158"/>
        <end position="412"/>
    </location>
</feature>
<keyword evidence="8 14" id="KW-0560">Oxidoreductase</keyword>
<reference evidence="17" key="1">
    <citation type="journal article" date="2022" name="Plant J.">
        <title>Strategies of tolerance reflected in two North American maple genomes.</title>
        <authorList>
            <person name="McEvoy S.L."/>
            <person name="Sezen U.U."/>
            <person name="Trouern-Trend A."/>
            <person name="McMahon S.M."/>
            <person name="Schaberg P.G."/>
            <person name="Yang J."/>
            <person name="Wegrzyn J.L."/>
            <person name="Swenson N.G."/>
        </authorList>
    </citation>
    <scope>NUCLEOTIDE SEQUENCE</scope>
    <source>
        <strain evidence="17">NS2018</strain>
    </source>
</reference>
<dbReference type="InterPro" id="IPR019793">
    <property type="entry name" value="Peroxidases_heam-ligand_BS"/>
</dbReference>
<sequence length="412" mass="44797">MEPPSNVSGLRRRCSGAPSKMEPSSIRSISDEVAHHHRQMKRPPFDAGKPPRLTIEGYHNYHHQIPRPMNGFLSTGHQHHYNWSWDEGLDALFNADGDGDGDEDNEDQENDDLVLLLPLSISGLLLFGFAISHRAEFRRLGLCITVSLRHGNGNVVSVWGCDGSVLLDVADGEKGAFANGGLDGFEVIDDIKTALENACPGRVSCADILAIASEILVSSVGGPNWQVELGRRDSTTANRAGADANLPLANDGFDVVQQKFADQGLDSIDLVALSGAHTFGQARCITFRDRLYDFGGSGNPDADLDATYLQTLRQNCPDQDSANNIVNNLDPTTPNGFDNNYFTNLQNNRGLLQSDQELFSTTGADTVAIVNRFAGSQTQFFDTFGESMIKMGNISPLTGNNGEIRTNCRRVN</sequence>
<feature type="binding site" evidence="12">
    <location>
        <position position="330"/>
    </location>
    <ligand>
        <name>Ca(2+)</name>
        <dbReference type="ChEBI" id="CHEBI:29108"/>
        <label>2</label>
    </ligand>
</feature>
<feature type="binding site" evidence="12">
    <location>
        <position position="278"/>
    </location>
    <ligand>
        <name>Ca(2+)</name>
        <dbReference type="ChEBI" id="CHEBI:29108"/>
        <label>2</label>
    </ligand>
</feature>
<comment type="catalytic activity">
    <reaction evidence="1 14">
        <text>2 a phenolic donor + H2O2 = 2 a phenolic radical donor + 2 H2O</text>
        <dbReference type="Rhea" id="RHEA:56136"/>
        <dbReference type="ChEBI" id="CHEBI:15377"/>
        <dbReference type="ChEBI" id="CHEBI:16240"/>
        <dbReference type="ChEBI" id="CHEBI:139520"/>
        <dbReference type="ChEBI" id="CHEBI:139521"/>
        <dbReference type="EC" id="1.11.1.7"/>
    </reaction>
</comment>
<dbReference type="EC" id="1.11.1.7" evidence="4 14"/>
<comment type="subcellular location">
    <subcellularLocation>
        <location evidence="14">Secreted</location>
    </subcellularLocation>
</comment>
<evidence type="ECO:0000313" key="17">
    <source>
        <dbReference type="EMBL" id="KAK0604234.1"/>
    </source>
</evidence>
<keyword evidence="6 14" id="KW-0349">Heme</keyword>
<evidence type="ECO:0000256" key="8">
    <source>
        <dbReference type="ARBA" id="ARBA00023002"/>
    </source>
</evidence>
<dbReference type="Proteomes" id="UP001168877">
    <property type="component" value="Unassembled WGS sequence"/>
</dbReference>
<feature type="binding site" evidence="12">
    <location>
        <position position="338"/>
    </location>
    <ligand>
        <name>Ca(2+)</name>
        <dbReference type="ChEBI" id="CHEBI:29108"/>
        <label>2</label>
    </ligand>
</feature>
<feature type="binding site" evidence="12">
    <location>
        <position position="162"/>
    </location>
    <ligand>
        <name>Ca(2+)</name>
        <dbReference type="ChEBI" id="CHEBI:29108"/>
        <label>1</label>
    </ligand>
</feature>
<keyword evidence="18" id="KW-1185">Reference proteome</keyword>
<protein>
    <recommendedName>
        <fullName evidence="4 14">Peroxidase</fullName>
        <ecNumber evidence="4 14">1.11.1.7</ecNumber>
    </recommendedName>
</protein>
<dbReference type="GO" id="GO:0006979">
    <property type="term" value="P:response to oxidative stress"/>
    <property type="evidence" value="ECO:0007669"/>
    <property type="project" value="UniProtKB-UniRule"/>
</dbReference>
<evidence type="ECO:0000256" key="3">
    <source>
        <dbReference type="ARBA" id="ARBA00006873"/>
    </source>
</evidence>
<dbReference type="InterPro" id="IPR033905">
    <property type="entry name" value="Secretory_peroxidase"/>
</dbReference>
<dbReference type="InterPro" id="IPR000823">
    <property type="entry name" value="Peroxidase_pln"/>
</dbReference>
<dbReference type="GO" id="GO:0140825">
    <property type="term" value="F:lactoperoxidase activity"/>
    <property type="evidence" value="ECO:0007669"/>
    <property type="project" value="UniProtKB-EC"/>
</dbReference>
<dbReference type="InterPro" id="IPR002016">
    <property type="entry name" value="Haem_peroxidase"/>
</dbReference>
<evidence type="ECO:0000256" key="6">
    <source>
        <dbReference type="ARBA" id="ARBA00022617"/>
    </source>
</evidence>
<dbReference type="Gene3D" id="1.10.520.10">
    <property type="match status" value="1"/>
</dbReference>
<dbReference type="PRINTS" id="PR00458">
    <property type="entry name" value="PEROXIDASE"/>
</dbReference>
<comment type="function">
    <text evidence="2">Removal of H(2)O(2), oxidation of toxic reductants, biosynthesis and degradation of lignin, suberization, auxin catabolism, response to environmental stresses such as wounding, pathogen attack and oxidative stress. These functions might be dependent on each isozyme/isoform in each plant tissue.</text>
</comment>
<feature type="binding site" evidence="12">
    <location>
        <position position="173"/>
    </location>
    <ligand>
        <name>Ca(2+)</name>
        <dbReference type="ChEBI" id="CHEBI:29108"/>
        <label>1</label>
    </ligand>
</feature>
<keyword evidence="12 14" id="KW-0106">Calcium</keyword>
<gene>
    <name evidence="17" type="ORF">LWI29_013506</name>
</gene>
<name>A0AA39T778_ACESA</name>
<keyword evidence="14" id="KW-0964">Secreted</keyword>
<reference evidence="17" key="2">
    <citation type="submission" date="2023-06" db="EMBL/GenBank/DDBJ databases">
        <authorList>
            <person name="Swenson N.G."/>
            <person name="Wegrzyn J.L."/>
            <person name="Mcevoy S.L."/>
        </authorList>
    </citation>
    <scope>NUCLEOTIDE SEQUENCE</scope>
    <source>
        <strain evidence="17">NS2018</strain>
        <tissue evidence="17">Leaf</tissue>
    </source>
</reference>
<evidence type="ECO:0000313" key="18">
    <source>
        <dbReference type="Proteomes" id="UP001168877"/>
    </source>
</evidence>
<organism evidence="17 18">
    <name type="scientific">Acer saccharum</name>
    <name type="common">Sugar maple</name>
    <dbReference type="NCBI Taxonomy" id="4024"/>
    <lineage>
        <taxon>Eukaryota</taxon>
        <taxon>Viridiplantae</taxon>
        <taxon>Streptophyta</taxon>
        <taxon>Embryophyta</taxon>
        <taxon>Tracheophyta</taxon>
        <taxon>Spermatophyta</taxon>
        <taxon>Magnoliopsida</taxon>
        <taxon>eudicotyledons</taxon>
        <taxon>Gunneridae</taxon>
        <taxon>Pentapetalae</taxon>
        <taxon>rosids</taxon>
        <taxon>malvids</taxon>
        <taxon>Sapindales</taxon>
        <taxon>Sapindaceae</taxon>
        <taxon>Hippocastanoideae</taxon>
        <taxon>Acereae</taxon>
        <taxon>Acer</taxon>
    </lineage>
</organism>
<feature type="binding site" evidence="12">
    <location>
        <position position="333"/>
    </location>
    <ligand>
        <name>Ca(2+)</name>
        <dbReference type="ChEBI" id="CHEBI:29108"/>
        <label>2</label>
    </ligand>
</feature>
<dbReference type="PROSITE" id="PS00435">
    <property type="entry name" value="PEROXIDASE_1"/>
    <property type="match status" value="1"/>
</dbReference>
<evidence type="ECO:0000256" key="13">
    <source>
        <dbReference type="PIRSR" id="PIRSR600823-5"/>
    </source>
</evidence>
<dbReference type="Gene3D" id="1.10.420.10">
    <property type="entry name" value="Peroxidase, domain 2"/>
    <property type="match status" value="1"/>
</dbReference>
<dbReference type="PANTHER" id="PTHR31388:SF147">
    <property type="entry name" value="PEROXIDASE 58"/>
    <property type="match status" value="1"/>
</dbReference>
<evidence type="ECO:0000256" key="2">
    <source>
        <dbReference type="ARBA" id="ARBA00002322"/>
    </source>
</evidence>
<keyword evidence="9 12" id="KW-0408">Iron</keyword>
<keyword evidence="7 12" id="KW-0479">Metal-binding</keyword>
<keyword evidence="10 13" id="KW-1015">Disulfide bond</keyword>
<evidence type="ECO:0000256" key="11">
    <source>
        <dbReference type="PIRSR" id="PIRSR600823-2"/>
    </source>
</evidence>
<evidence type="ECO:0000259" key="16">
    <source>
        <dbReference type="PROSITE" id="PS50873"/>
    </source>
</evidence>
<dbReference type="InterPro" id="IPR010255">
    <property type="entry name" value="Haem_peroxidase_sf"/>
</dbReference>
<dbReference type="PRINTS" id="PR00461">
    <property type="entry name" value="PLPEROXIDASE"/>
</dbReference>
<comment type="caution">
    <text evidence="17">The sequence shown here is derived from an EMBL/GenBank/DDBJ whole genome shotgun (WGS) entry which is preliminary data.</text>
</comment>
<keyword evidence="5 14" id="KW-0575">Peroxidase</keyword>
<evidence type="ECO:0000256" key="1">
    <source>
        <dbReference type="ARBA" id="ARBA00000189"/>
    </source>
</evidence>
<dbReference type="PROSITE" id="PS50873">
    <property type="entry name" value="PEROXIDASE_4"/>
    <property type="match status" value="1"/>
</dbReference>
<keyword evidence="14" id="KW-0376">Hydrogen peroxide</keyword>
<feature type="binding site" evidence="12">
    <location>
        <position position="158"/>
    </location>
    <ligand>
        <name>Ca(2+)</name>
        <dbReference type="ChEBI" id="CHEBI:29108"/>
        <label>1</label>
    </ligand>
</feature>
<feature type="disulfide bond" evidence="13">
    <location>
        <begin position="205"/>
        <end position="408"/>
    </location>
</feature>
<evidence type="ECO:0000256" key="9">
    <source>
        <dbReference type="ARBA" id="ARBA00023004"/>
    </source>
</evidence>
<feature type="binding site" evidence="12">
    <location>
        <position position="160"/>
    </location>
    <ligand>
        <name>Ca(2+)</name>
        <dbReference type="ChEBI" id="CHEBI:29108"/>
        <label>1</label>
    </ligand>
</feature>
<feature type="region of interest" description="Disordered" evidence="15">
    <location>
        <begin position="1"/>
        <end position="51"/>
    </location>
</feature>
<evidence type="ECO:0000256" key="7">
    <source>
        <dbReference type="ARBA" id="ARBA00022723"/>
    </source>
</evidence>
<feature type="binding site" description="axial binding residue" evidence="12">
    <location>
        <position position="277"/>
    </location>
    <ligand>
        <name>heme b</name>
        <dbReference type="ChEBI" id="CHEBI:60344"/>
    </ligand>
    <ligandPart>
        <name>Fe</name>
        <dbReference type="ChEBI" id="CHEBI:18248"/>
    </ligandPart>
</feature>
<comment type="cofactor">
    <cofactor evidence="12 14">
        <name>heme b</name>
        <dbReference type="ChEBI" id="CHEBI:60344"/>
    </cofactor>
    <text evidence="12 14">Binds 1 heme b (iron(II)-protoporphyrin IX) group per subunit.</text>
</comment>
<accession>A0AA39T778</accession>
<evidence type="ECO:0000256" key="5">
    <source>
        <dbReference type="ARBA" id="ARBA00022559"/>
    </source>
</evidence>
<comment type="similarity">
    <text evidence="3">Belongs to the peroxidase family. Ascorbate peroxidase subfamily.</text>
</comment>
<dbReference type="SUPFAM" id="SSF48113">
    <property type="entry name" value="Heme-dependent peroxidases"/>
    <property type="match status" value="1"/>
</dbReference>
<comment type="cofactor">
    <cofactor evidence="12 14">
        <name>Ca(2+)</name>
        <dbReference type="ChEBI" id="CHEBI:29108"/>
    </cofactor>
    <text evidence="12 14">Binds 2 calcium ions per subunit.</text>
</comment>
<proteinExistence type="inferred from homology"/>
<evidence type="ECO:0000256" key="15">
    <source>
        <dbReference type="SAM" id="MobiDB-lite"/>
    </source>
</evidence>
<evidence type="ECO:0000256" key="10">
    <source>
        <dbReference type="ARBA" id="ARBA00023157"/>
    </source>
</evidence>
<dbReference type="CDD" id="cd00693">
    <property type="entry name" value="secretory_peroxidase"/>
    <property type="match status" value="1"/>
</dbReference>